<comment type="caution">
    <text evidence="1">The sequence shown here is derived from an EMBL/GenBank/DDBJ whole genome shotgun (WGS) entry which is preliminary data.</text>
</comment>
<protein>
    <submittedName>
        <fullName evidence="1">Type VI secretion system-associated protein TagF</fullName>
    </submittedName>
</protein>
<dbReference type="InterPro" id="IPR017748">
    <property type="entry name" value="TagF"/>
</dbReference>
<dbReference type="NCBIfam" id="TIGR03373">
    <property type="entry name" value="VI_minor_4"/>
    <property type="match status" value="1"/>
</dbReference>
<accession>A0ABT9DXX5</accession>
<evidence type="ECO:0000313" key="2">
    <source>
        <dbReference type="Proteomes" id="UP001243009"/>
    </source>
</evidence>
<dbReference type="InterPro" id="IPR038225">
    <property type="entry name" value="TagF_sf"/>
</dbReference>
<keyword evidence="2" id="KW-1185">Reference proteome</keyword>
<proteinExistence type="predicted"/>
<evidence type="ECO:0000313" key="1">
    <source>
        <dbReference type="EMBL" id="MDO9708751.1"/>
    </source>
</evidence>
<dbReference type="Gene3D" id="3.40.1730.10">
    <property type="entry name" value="pa0076 domain"/>
    <property type="match status" value="1"/>
</dbReference>
<dbReference type="PIRSF" id="PIRSF029287">
    <property type="entry name" value="UCP029287"/>
    <property type="match status" value="1"/>
</dbReference>
<gene>
    <name evidence="1" type="primary">tagF</name>
    <name evidence="1" type="ORF">Q7A36_10405</name>
</gene>
<dbReference type="Pfam" id="PF09867">
    <property type="entry name" value="TagF_N"/>
    <property type="match status" value="1"/>
</dbReference>
<dbReference type="RefSeq" id="WP_305103617.1">
    <property type="nucleotide sequence ID" value="NZ_JAUTWS010000008.1"/>
</dbReference>
<organism evidence="1 2">
    <name type="scientific">Paracraurococcus lichenis</name>
    <dbReference type="NCBI Taxonomy" id="3064888"/>
    <lineage>
        <taxon>Bacteria</taxon>
        <taxon>Pseudomonadati</taxon>
        <taxon>Pseudomonadota</taxon>
        <taxon>Alphaproteobacteria</taxon>
        <taxon>Acetobacterales</taxon>
        <taxon>Roseomonadaceae</taxon>
        <taxon>Paracraurococcus</taxon>
    </lineage>
</organism>
<sequence>MSGAVTAPAMLGFLGKLPARGDFVARGLPRSFREPWDAWAAAVMPASRAVLGETWLPAWLEAPVWRFALPPGLCGPMAATGVWLPSVDRAGRHWPLAIAAVLPGLAAAPAAEAAWLDALEAAGVAAVTEDVAPDALAARLAPLAGEAPRACLEGMTGAWWTAGAPRVAPRRFGAAALPEVAAFAAMLSDTGQDAEGEA</sequence>
<dbReference type="Proteomes" id="UP001243009">
    <property type="component" value="Unassembled WGS sequence"/>
</dbReference>
<name>A0ABT9DXX5_9PROT</name>
<reference evidence="1 2" key="1">
    <citation type="submission" date="2023-08" db="EMBL/GenBank/DDBJ databases">
        <title>The draft genome sequence of Paracraurococcus sp. LOR1-02.</title>
        <authorList>
            <person name="Kingkaew E."/>
            <person name="Tanasupawat S."/>
        </authorList>
    </citation>
    <scope>NUCLEOTIDE SEQUENCE [LARGE SCALE GENOMIC DNA]</scope>
    <source>
        <strain evidence="1 2">LOR1-02</strain>
    </source>
</reference>
<dbReference type="EMBL" id="JAUTWS010000008">
    <property type="protein sequence ID" value="MDO9708751.1"/>
    <property type="molecule type" value="Genomic_DNA"/>
</dbReference>